<dbReference type="SUPFAM" id="SSF51735">
    <property type="entry name" value="NAD(P)-binding Rossmann-fold domains"/>
    <property type="match status" value="1"/>
</dbReference>
<reference evidence="3 4" key="1">
    <citation type="submission" date="2024-05" db="EMBL/GenBank/DDBJ databases">
        <authorList>
            <person name="Wallberg A."/>
        </authorList>
    </citation>
    <scope>NUCLEOTIDE SEQUENCE [LARGE SCALE GENOMIC DNA]</scope>
</reference>
<evidence type="ECO:0000313" key="3">
    <source>
        <dbReference type="EMBL" id="CAL4064983.1"/>
    </source>
</evidence>
<gene>
    <name evidence="3" type="ORF">MNOR_LOCUS4441</name>
</gene>
<dbReference type="PANTHER" id="PTHR43157:SF31">
    <property type="entry name" value="PHOSPHATIDYLINOSITOL-GLYCAN BIOSYNTHESIS CLASS F PROTEIN"/>
    <property type="match status" value="1"/>
</dbReference>
<dbReference type="EMBL" id="CAXKWB010001626">
    <property type="protein sequence ID" value="CAL4064983.1"/>
    <property type="molecule type" value="Genomic_DNA"/>
</dbReference>
<dbReference type="PANTHER" id="PTHR43157">
    <property type="entry name" value="PHOSPHATIDYLINOSITOL-GLYCAN BIOSYNTHESIS CLASS F PROTEIN-RELATED"/>
    <property type="match status" value="1"/>
</dbReference>
<proteinExistence type="inferred from homology"/>
<dbReference type="Pfam" id="PF00106">
    <property type="entry name" value="adh_short"/>
    <property type="match status" value="1"/>
</dbReference>
<dbReference type="InterPro" id="IPR002347">
    <property type="entry name" value="SDR_fam"/>
</dbReference>
<dbReference type="PRINTS" id="PR00081">
    <property type="entry name" value="GDHRDH"/>
</dbReference>
<dbReference type="Proteomes" id="UP001497623">
    <property type="component" value="Unassembled WGS sequence"/>
</dbReference>
<evidence type="ECO:0000256" key="1">
    <source>
        <dbReference type="ARBA" id="ARBA00023002"/>
    </source>
</evidence>
<dbReference type="InterPro" id="IPR036291">
    <property type="entry name" value="NAD(P)-bd_dom_sf"/>
</dbReference>
<comment type="caution">
    <text evidence="3">The sequence shown here is derived from an EMBL/GenBank/DDBJ whole genome shotgun (WGS) entry which is preliminary data.</text>
</comment>
<dbReference type="AlphaFoldDB" id="A0AAV2PVF2"/>
<accession>A0AAV2PVF2</accession>
<protein>
    <submittedName>
        <fullName evidence="3">Uncharacterized protein</fullName>
    </submittedName>
</protein>
<dbReference type="PRINTS" id="PR00080">
    <property type="entry name" value="SDRFAMILY"/>
</dbReference>
<organism evidence="3 4">
    <name type="scientific">Meganyctiphanes norvegica</name>
    <name type="common">Northern krill</name>
    <name type="synonym">Thysanopoda norvegica</name>
    <dbReference type="NCBI Taxonomy" id="48144"/>
    <lineage>
        <taxon>Eukaryota</taxon>
        <taxon>Metazoa</taxon>
        <taxon>Ecdysozoa</taxon>
        <taxon>Arthropoda</taxon>
        <taxon>Crustacea</taxon>
        <taxon>Multicrustacea</taxon>
        <taxon>Malacostraca</taxon>
        <taxon>Eumalacostraca</taxon>
        <taxon>Eucarida</taxon>
        <taxon>Euphausiacea</taxon>
        <taxon>Euphausiidae</taxon>
        <taxon>Meganyctiphanes</taxon>
    </lineage>
</organism>
<keyword evidence="4" id="KW-1185">Reference proteome</keyword>
<dbReference type="CDD" id="cd05327">
    <property type="entry name" value="retinol-DH_like_SDR_c_like"/>
    <property type="match status" value="1"/>
</dbReference>
<evidence type="ECO:0000256" key="2">
    <source>
        <dbReference type="RuleBase" id="RU000363"/>
    </source>
</evidence>
<sequence>MSYLILTCVFISILAIFKIWYTCQSGKCKSNRKLYGKTAIITGASAGIGLETAKDLAFRGARVILACRNREKAQAVADDIISTTGNKNVEVQVIELSDFLSVRQFANHILKNEKSLDILLNNAGCLKSSKEITKNGLEYTMAANHYGHFLLTNILIPLLKKTPRSRIVNVSSEAHRFCKKIDPEDLNFEKMSFKMFPAYAQSKLANILFTLELAERLKDTDIIANSLHPGAVVSEIASKTGSKLMSIVSSIFKPFLKGTALGAQTSIYVAVSEEVEGVTGKYFIDCHQGETTELACHRGMAKKLWEASELDVKLQPEEYHL</sequence>
<dbReference type="GO" id="GO:0016491">
    <property type="term" value="F:oxidoreductase activity"/>
    <property type="evidence" value="ECO:0007669"/>
    <property type="project" value="UniProtKB-KW"/>
</dbReference>
<dbReference type="Gene3D" id="3.40.50.720">
    <property type="entry name" value="NAD(P)-binding Rossmann-like Domain"/>
    <property type="match status" value="1"/>
</dbReference>
<name>A0AAV2PVF2_MEGNR</name>
<evidence type="ECO:0000313" key="4">
    <source>
        <dbReference type="Proteomes" id="UP001497623"/>
    </source>
</evidence>
<comment type="similarity">
    <text evidence="2">Belongs to the short-chain dehydrogenases/reductases (SDR) family.</text>
</comment>
<keyword evidence="1" id="KW-0560">Oxidoreductase</keyword>